<comment type="caution">
    <text evidence="2">The sequence shown here is derived from an EMBL/GenBank/DDBJ whole genome shotgun (WGS) entry which is preliminary data.</text>
</comment>
<dbReference type="Proteomes" id="UP000562984">
    <property type="component" value="Unassembled WGS sequence"/>
</dbReference>
<name>A0A849A6E2_9ACTN</name>
<gene>
    <name evidence="2" type="ORF">HKD39_04545</name>
</gene>
<protein>
    <submittedName>
        <fullName evidence="2">ABC transporter permease</fullName>
    </submittedName>
</protein>
<keyword evidence="1" id="KW-0812">Transmembrane</keyword>
<feature type="transmembrane region" description="Helical" evidence="1">
    <location>
        <begin position="146"/>
        <end position="174"/>
    </location>
</feature>
<keyword evidence="1" id="KW-1133">Transmembrane helix</keyword>
<organism evidence="2 3">
    <name type="scientific">Nakamurella aerolata</name>
    <dbReference type="NCBI Taxonomy" id="1656892"/>
    <lineage>
        <taxon>Bacteria</taxon>
        <taxon>Bacillati</taxon>
        <taxon>Actinomycetota</taxon>
        <taxon>Actinomycetes</taxon>
        <taxon>Nakamurellales</taxon>
        <taxon>Nakamurellaceae</taxon>
        <taxon>Nakamurella</taxon>
    </lineage>
</organism>
<proteinExistence type="predicted"/>
<dbReference type="PANTHER" id="PTHR36832:SF2">
    <property type="entry name" value="INTEGRAL MEMBRANE PROTEIN"/>
    <property type="match status" value="1"/>
</dbReference>
<dbReference type="PANTHER" id="PTHR36832">
    <property type="entry name" value="SLR1174 PROTEIN-RELATED"/>
    <property type="match status" value="1"/>
</dbReference>
<evidence type="ECO:0000256" key="1">
    <source>
        <dbReference type="SAM" id="Phobius"/>
    </source>
</evidence>
<accession>A0A849A6E2</accession>
<dbReference type="AlphaFoldDB" id="A0A849A6E2"/>
<reference evidence="2 3" key="1">
    <citation type="submission" date="2020-05" db="EMBL/GenBank/DDBJ databases">
        <title>Nakamurella sp. DB0629 isolated from air conditioner.</title>
        <authorList>
            <person name="Kim D.H."/>
            <person name="Kim D.-U."/>
        </authorList>
    </citation>
    <scope>NUCLEOTIDE SEQUENCE [LARGE SCALE GENOMIC DNA]</scope>
    <source>
        <strain evidence="2 3">DB0629</strain>
    </source>
</reference>
<feature type="transmembrane region" description="Helical" evidence="1">
    <location>
        <begin position="124"/>
        <end position="140"/>
    </location>
</feature>
<keyword evidence="3" id="KW-1185">Reference proteome</keyword>
<dbReference type="InterPro" id="IPR010390">
    <property type="entry name" value="ABC-2_transporter-like"/>
</dbReference>
<evidence type="ECO:0000313" key="3">
    <source>
        <dbReference type="Proteomes" id="UP000562984"/>
    </source>
</evidence>
<sequence length="267" mass="28197">MPSAIRPWFRLLRASFAAQTRYLPAALGGLIANLTFGFLKAAVLFATVRAAGGEVGGYDLATMSSYVWLSQALLGTVNLGADSDLADRVRTGDIAIDFARPLDVQTSYLAVDLGRSFFALGPRAIPLILLGALTTGIAFAPPAGVLLGLVAVALAAVLSFLGRYAVNILGLWLVETRGVRTLYMLVSSFLAGLFVPVPLFPDWLKMLANATPFPSLLQTPIDVLSGKVSGAAALLAVLWQVFWIVVVGAAGQLLTRRGRLKLEVQGG</sequence>
<feature type="transmembrane region" description="Helical" evidence="1">
    <location>
        <begin position="181"/>
        <end position="200"/>
    </location>
</feature>
<evidence type="ECO:0000313" key="2">
    <source>
        <dbReference type="EMBL" id="NNG34993.1"/>
    </source>
</evidence>
<feature type="transmembrane region" description="Helical" evidence="1">
    <location>
        <begin position="231"/>
        <end position="254"/>
    </location>
</feature>
<dbReference type="Pfam" id="PF06182">
    <property type="entry name" value="ABC2_membrane_6"/>
    <property type="match status" value="1"/>
</dbReference>
<keyword evidence="1" id="KW-0472">Membrane</keyword>
<feature type="transmembrane region" description="Helical" evidence="1">
    <location>
        <begin position="60"/>
        <end position="81"/>
    </location>
</feature>
<feature type="transmembrane region" description="Helical" evidence="1">
    <location>
        <begin position="21"/>
        <end position="48"/>
    </location>
</feature>
<dbReference type="EMBL" id="JABEND010000002">
    <property type="protein sequence ID" value="NNG34993.1"/>
    <property type="molecule type" value="Genomic_DNA"/>
</dbReference>
<dbReference type="RefSeq" id="WP_171198641.1">
    <property type="nucleotide sequence ID" value="NZ_JABEND010000002.1"/>
</dbReference>